<feature type="region of interest" description="Disordered" evidence="2">
    <location>
        <begin position="578"/>
        <end position="662"/>
    </location>
</feature>
<dbReference type="GO" id="GO:0005737">
    <property type="term" value="C:cytoplasm"/>
    <property type="evidence" value="ECO:0007669"/>
    <property type="project" value="TreeGrafter"/>
</dbReference>
<evidence type="ECO:0000313" key="5">
    <source>
        <dbReference type="RefSeq" id="XP_026757759.1"/>
    </source>
</evidence>
<comment type="similarity">
    <text evidence="1">Belongs to the AVL9 family.</text>
</comment>
<dbReference type="InterPro" id="IPR037516">
    <property type="entry name" value="Tripartite_DENN"/>
</dbReference>
<sequence length="662" mass="72648">MSFINEPVLNIIVVGFHHKKGCQVEHCYPELIPGRPTELPTPWKHLPALALPDGSHNYLSDTIFFNLPGLTEPDHTVYGVSCFRQIPVEQVVQKTEDMTRSSVQKSVCVICRAPLFGRLAVKMELVVRAWFLQADFSQTKLLEDAFKHLNSCPVQLDQTLEGLSVMRLIESWRHKALLLFKLLLLRRKVLMYGSPAGPLSAALLTLVSLLPRCLEHGLTRAANVTLSRPLSPVSNVDDKNKDDVDCNILISNDTYINGSNQSEELSPKETGNMLEEKDRVSRQSFDEALIGEIADRQDLGREKCHSVGEKYKSQKSITEAQQSPTMARDMSVDGLYNLTQQIDQTECGFPLSLFEDGYICLPYLSLQYLDLLSDSAVQGFIVGASNVLFKQKRQLFDVLVELNEMRIETADMMLRRQLVLGTEDLRFADHVVRHGATQGDAWIRDQFSSYLIYLLRTSLLPDGSREIDSYNAQFMSAFKATPAYQQWLKNTNNGDIEAFANLAPVHPFSGQLSVADMKLKFAHTMSTTEGGRKVTAAVASTGRAVATTSRAVGGALSQARGALSGWWTALTGPAPALTDPAPALTGPAPALNDLAPALTDPAPAGPAPDSPPGPALQADDALRVGRQVASDDNRNELLESPDPPDKSIEDAAATNISKIQVI</sequence>
<dbReference type="PANTHER" id="PTHR31017:SF1">
    <property type="entry name" value="LATE SECRETORY PATHWAY PROTEIN AVL9 HOMOLOG"/>
    <property type="match status" value="1"/>
</dbReference>
<dbReference type="AlphaFoldDB" id="A0A6J1WQQ8"/>
<dbReference type="RefSeq" id="XP_026757759.1">
    <property type="nucleotide sequence ID" value="XM_026901958.3"/>
</dbReference>
<dbReference type="Pfam" id="PF09794">
    <property type="entry name" value="Avl9"/>
    <property type="match status" value="1"/>
</dbReference>
<feature type="compositionally biased region" description="Basic and acidic residues" evidence="2">
    <location>
        <begin position="629"/>
        <end position="649"/>
    </location>
</feature>
<evidence type="ECO:0000313" key="4">
    <source>
        <dbReference type="Proteomes" id="UP001652740"/>
    </source>
</evidence>
<dbReference type="PANTHER" id="PTHR31017">
    <property type="entry name" value="LATE SECRETORY PATHWAY PROTEIN AVL9-RELATED"/>
    <property type="match status" value="1"/>
</dbReference>
<dbReference type="PROSITE" id="PS50211">
    <property type="entry name" value="DENN"/>
    <property type="match status" value="1"/>
</dbReference>
<dbReference type="InterPro" id="IPR018307">
    <property type="entry name" value="ABL9/DENND6_dom"/>
</dbReference>
<feature type="compositionally biased region" description="Pro residues" evidence="2">
    <location>
        <begin position="603"/>
        <end position="614"/>
    </location>
</feature>
<reference evidence="5" key="1">
    <citation type="submission" date="2025-08" db="UniProtKB">
        <authorList>
            <consortium name="RefSeq"/>
        </authorList>
    </citation>
    <scope>IDENTIFICATION</scope>
    <source>
        <tissue evidence="5">Whole larvae</tissue>
    </source>
</reference>
<accession>A0A6J1WQQ8</accession>
<protein>
    <submittedName>
        <fullName evidence="5">Late secretory pathway protein AVL9 homolog isoform X1</fullName>
    </submittedName>
</protein>
<dbReference type="KEGG" id="gmw:113517308"/>
<evidence type="ECO:0000256" key="2">
    <source>
        <dbReference type="SAM" id="MobiDB-lite"/>
    </source>
</evidence>
<dbReference type="InterPro" id="IPR051731">
    <property type="entry name" value="DENND11/AVL9_GEFs"/>
</dbReference>
<gene>
    <name evidence="5" type="primary">LOC113517308</name>
</gene>
<proteinExistence type="inferred from homology"/>
<dbReference type="OrthoDB" id="26278at2759"/>
<dbReference type="GeneID" id="113517308"/>
<dbReference type="InParanoid" id="A0A6J1WQQ8"/>
<keyword evidence="4" id="KW-1185">Reference proteome</keyword>
<feature type="compositionally biased region" description="Low complexity" evidence="2">
    <location>
        <begin position="578"/>
        <end position="602"/>
    </location>
</feature>
<evidence type="ECO:0000259" key="3">
    <source>
        <dbReference type="PROSITE" id="PS50211"/>
    </source>
</evidence>
<name>A0A6J1WQQ8_GALME</name>
<evidence type="ECO:0000256" key="1">
    <source>
        <dbReference type="ARBA" id="ARBA00038178"/>
    </source>
</evidence>
<feature type="domain" description="UDENN" evidence="3">
    <location>
        <begin position="9"/>
        <end position="498"/>
    </location>
</feature>
<organism evidence="4 5">
    <name type="scientific">Galleria mellonella</name>
    <name type="common">Greater wax moth</name>
    <dbReference type="NCBI Taxonomy" id="7137"/>
    <lineage>
        <taxon>Eukaryota</taxon>
        <taxon>Metazoa</taxon>
        <taxon>Ecdysozoa</taxon>
        <taxon>Arthropoda</taxon>
        <taxon>Hexapoda</taxon>
        <taxon>Insecta</taxon>
        <taxon>Pterygota</taxon>
        <taxon>Neoptera</taxon>
        <taxon>Endopterygota</taxon>
        <taxon>Lepidoptera</taxon>
        <taxon>Glossata</taxon>
        <taxon>Ditrysia</taxon>
        <taxon>Pyraloidea</taxon>
        <taxon>Pyralidae</taxon>
        <taxon>Galleriinae</taxon>
        <taxon>Galleria</taxon>
    </lineage>
</organism>
<dbReference type="FunCoup" id="A0A6J1WQQ8">
    <property type="interactions" value="1255"/>
</dbReference>
<dbReference type="Proteomes" id="UP001652740">
    <property type="component" value="Unplaced"/>
</dbReference>